<evidence type="ECO:0008006" key="3">
    <source>
        <dbReference type="Google" id="ProtNLM"/>
    </source>
</evidence>
<evidence type="ECO:0000313" key="2">
    <source>
        <dbReference type="Proteomes" id="UP001175000"/>
    </source>
</evidence>
<dbReference type="AlphaFoldDB" id="A0AA40CCF9"/>
<proteinExistence type="predicted"/>
<dbReference type="Proteomes" id="UP001175000">
    <property type="component" value="Unassembled WGS sequence"/>
</dbReference>
<dbReference type="EMBL" id="JAULSU010000001">
    <property type="protein sequence ID" value="KAK0633322.1"/>
    <property type="molecule type" value="Genomic_DNA"/>
</dbReference>
<sequence length="188" mass="20533">MADPLSIAVSVTALVATARKIYAGLTVLVGGVKDAAENIEGALVAVGQMRTALIEVKELINAVDTLPPERKAPSHRRLRSRGEGPGPFWKSSWVYRRVRSNECMYDLSISSYTFRAGAWSILSGLSLSDISIISIFRLSVTLDDINRIGPSLTSSSLLSSPEKSCQNHGFFVQPTRLLLIRVMKQAKE</sequence>
<evidence type="ECO:0000313" key="1">
    <source>
        <dbReference type="EMBL" id="KAK0633322.1"/>
    </source>
</evidence>
<comment type="caution">
    <text evidence="1">The sequence shown here is derived from an EMBL/GenBank/DDBJ whole genome shotgun (WGS) entry which is preliminary data.</text>
</comment>
<keyword evidence="2" id="KW-1185">Reference proteome</keyword>
<reference evidence="1" key="1">
    <citation type="submission" date="2023-06" db="EMBL/GenBank/DDBJ databases">
        <title>Genome-scale phylogeny and comparative genomics of the fungal order Sordariales.</title>
        <authorList>
            <consortium name="Lawrence Berkeley National Laboratory"/>
            <person name="Hensen N."/>
            <person name="Bonometti L."/>
            <person name="Westerberg I."/>
            <person name="Brannstrom I.O."/>
            <person name="Guillou S."/>
            <person name="Cros-Aarteil S."/>
            <person name="Calhoun S."/>
            <person name="Haridas S."/>
            <person name="Kuo A."/>
            <person name="Mondo S."/>
            <person name="Pangilinan J."/>
            <person name="Riley R."/>
            <person name="Labutti K."/>
            <person name="Andreopoulos B."/>
            <person name="Lipzen A."/>
            <person name="Chen C."/>
            <person name="Yanf M."/>
            <person name="Daum C."/>
            <person name="Ng V."/>
            <person name="Clum A."/>
            <person name="Steindorff A."/>
            <person name="Ohm R."/>
            <person name="Martin F."/>
            <person name="Silar P."/>
            <person name="Natvig D."/>
            <person name="Lalanne C."/>
            <person name="Gautier V."/>
            <person name="Ament-Velasquez S.L."/>
            <person name="Kruys A."/>
            <person name="Hutchinson M.I."/>
            <person name="Powell A.J."/>
            <person name="Barry K."/>
            <person name="Miller A.N."/>
            <person name="Grigoriev I.V."/>
            <person name="Debuchy R."/>
            <person name="Gladieux P."/>
            <person name="Thoren M.H."/>
            <person name="Johannesson H."/>
        </authorList>
    </citation>
    <scope>NUCLEOTIDE SEQUENCE</scope>
    <source>
        <strain evidence="1">CBS 606.72</strain>
    </source>
</reference>
<accession>A0AA40CCF9</accession>
<organism evidence="1 2">
    <name type="scientific">Immersiella caudata</name>
    <dbReference type="NCBI Taxonomy" id="314043"/>
    <lineage>
        <taxon>Eukaryota</taxon>
        <taxon>Fungi</taxon>
        <taxon>Dikarya</taxon>
        <taxon>Ascomycota</taxon>
        <taxon>Pezizomycotina</taxon>
        <taxon>Sordariomycetes</taxon>
        <taxon>Sordariomycetidae</taxon>
        <taxon>Sordariales</taxon>
        <taxon>Lasiosphaeriaceae</taxon>
        <taxon>Immersiella</taxon>
    </lineage>
</organism>
<name>A0AA40CCF9_9PEZI</name>
<protein>
    <recommendedName>
        <fullName evidence="3">Fungal N-terminal domain-containing protein</fullName>
    </recommendedName>
</protein>
<gene>
    <name evidence="1" type="ORF">B0T14DRAFT_62719</name>
</gene>